<protein>
    <recommendedName>
        <fullName evidence="4">F-box domain-containing protein</fullName>
    </recommendedName>
</protein>
<dbReference type="EMBL" id="JAHRHY010000007">
    <property type="protein sequence ID" value="KAG9068212.1"/>
    <property type="molecule type" value="Genomic_DNA"/>
</dbReference>
<keyword evidence="1" id="KW-0732">Signal</keyword>
<evidence type="ECO:0000313" key="2">
    <source>
        <dbReference type="EMBL" id="KAG9068212.1"/>
    </source>
</evidence>
<evidence type="ECO:0008006" key="4">
    <source>
        <dbReference type="Google" id="ProtNLM"/>
    </source>
</evidence>
<name>A0A9P7XX54_9FUNG</name>
<evidence type="ECO:0000313" key="3">
    <source>
        <dbReference type="Proteomes" id="UP000707451"/>
    </source>
</evidence>
<feature type="signal peptide" evidence="1">
    <location>
        <begin position="1"/>
        <end position="21"/>
    </location>
</feature>
<gene>
    <name evidence="2" type="ORF">KI688_011807</name>
</gene>
<dbReference type="Proteomes" id="UP000707451">
    <property type="component" value="Unassembled WGS sequence"/>
</dbReference>
<dbReference type="AlphaFoldDB" id="A0A9P7XX54"/>
<reference evidence="2" key="1">
    <citation type="submission" date="2021-06" db="EMBL/GenBank/DDBJ databases">
        <title>Genome Sequence of Mortierella hyaline Strain SCG-10, a Cold-Adapted, Nitrate-Reducing Fungus Isolated from Soil in Minnesota, USA.</title>
        <authorList>
            <person name="Aldossari N."/>
        </authorList>
    </citation>
    <scope>NUCLEOTIDE SEQUENCE</scope>
    <source>
        <strain evidence="2">SCG-10</strain>
    </source>
</reference>
<sequence>MSTFAAWHRQVFFATPTSLYAVVQFLVLLQQEPRPNVQHSNQNINNAVVTQPGTACNRSAICCPSSKTRQVPLPCSSTCPACLRHHDHHLTGQVGAWPSELSKIPDQNAVTTHPGRDLRYLAQLASVSRAFYVAVTPILWSHLDWTTTHGERVDRRLVSWLEWYLTTHADIKNGGVNSSVTEFRTAAGGGRGSSMQWMGAGGHVNVLQMSRSVWSLLDRSAFEALGKAFPNITVLELLEDSVDPDEIVQNDRMEVIFGAMNSQAQNQSWDGDSLADLFMAGLKPSSRIRLGSDHTNDFYRPRLEDLALCFPLLKSLVLPEGGLTMGACSSSKESLGDKRKKGEVGQFQKRVRTNEYQTATATPRHLSAPRVWSSAPAATGRGCGLRQRSSLSMTAFAEKMNLMFPNHSDGDSQVRFGQLQHVSCSFDPQSLDNLDRILSDLCVSSLTKVEVRVRPMTLLWLVTTVDASQNTNHGEGDGAEGGSYLMSCIRKVHRTLGADCPKKLESISIPNLDALYSFGVDMDSDEGNLAAGTCRAEDKERSYGDFVTEEIRHRHYEDIKDSLYIQPDPLDIHPQFFFV</sequence>
<keyword evidence="3" id="KW-1185">Reference proteome</keyword>
<proteinExistence type="predicted"/>
<dbReference type="OrthoDB" id="2370745at2759"/>
<feature type="chain" id="PRO_5040411017" description="F-box domain-containing protein" evidence="1">
    <location>
        <begin position="22"/>
        <end position="579"/>
    </location>
</feature>
<comment type="caution">
    <text evidence="2">The sequence shown here is derived from an EMBL/GenBank/DDBJ whole genome shotgun (WGS) entry which is preliminary data.</text>
</comment>
<evidence type="ECO:0000256" key="1">
    <source>
        <dbReference type="SAM" id="SignalP"/>
    </source>
</evidence>
<accession>A0A9P7XX54</accession>
<organism evidence="2 3">
    <name type="scientific">Linnemannia hyalina</name>
    <dbReference type="NCBI Taxonomy" id="64524"/>
    <lineage>
        <taxon>Eukaryota</taxon>
        <taxon>Fungi</taxon>
        <taxon>Fungi incertae sedis</taxon>
        <taxon>Mucoromycota</taxon>
        <taxon>Mortierellomycotina</taxon>
        <taxon>Mortierellomycetes</taxon>
        <taxon>Mortierellales</taxon>
        <taxon>Mortierellaceae</taxon>
        <taxon>Linnemannia</taxon>
    </lineage>
</organism>